<dbReference type="InterPro" id="IPR029058">
    <property type="entry name" value="AB_hydrolase_fold"/>
</dbReference>
<dbReference type="Proteomes" id="UP000295537">
    <property type="component" value="Unassembled WGS sequence"/>
</dbReference>
<organism evidence="5 6">
    <name type="scientific">Nicoletella semolina</name>
    <dbReference type="NCBI Taxonomy" id="271160"/>
    <lineage>
        <taxon>Bacteria</taxon>
        <taxon>Pseudomonadati</taxon>
        <taxon>Pseudomonadota</taxon>
        <taxon>Gammaproteobacteria</taxon>
        <taxon>Pasteurellales</taxon>
        <taxon>Pasteurellaceae</taxon>
        <taxon>Nicoletella</taxon>
    </lineage>
</organism>
<dbReference type="PANTHER" id="PTHR43037">
    <property type="entry name" value="UNNAMED PRODUCT-RELATED"/>
    <property type="match status" value="1"/>
</dbReference>
<comment type="caution">
    <text evidence="5">The sequence shown here is derived from an EMBL/GenBank/DDBJ whole genome shotgun (WGS) entry which is preliminary data.</text>
</comment>
<evidence type="ECO:0000259" key="4">
    <source>
        <dbReference type="Pfam" id="PF18435"/>
    </source>
</evidence>
<reference evidence="5 6" key="1">
    <citation type="submission" date="2019-03" db="EMBL/GenBank/DDBJ databases">
        <title>Genomic Encyclopedia of Type Strains, Phase IV (KMG-IV): sequencing the most valuable type-strain genomes for metagenomic binning, comparative biology and taxonomic classification.</title>
        <authorList>
            <person name="Goeker M."/>
        </authorList>
    </citation>
    <scope>NUCLEOTIDE SEQUENCE [LARGE SCALE GENOMIC DNA]</scope>
    <source>
        <strain evidence="5 6">DSM 16380</strain>
    </source>
</reference>
<name>A0A4R2NBJ0_9PAST</name>
<dbReference type="Pfam" id="PF18435">
    <property type="entry name" value="EstA_Ig_like"/>
    <property type="match status" value="1"/>
</dbReference>
<dbReference type="Gene3D" id="3.40.50.1820">
    <property type="entry name" value="alpha/beta hydrolase"/>
    <property type="match status" value="1"/>
</dbReference>
<dbReference type="GO" id="GO:0016787">
    <property type="term" value="F:hydrolase activity"/>
    <property type="evidence" value="ECO:0007669"/>
    <property type="project" value="InterPro"/>
</dbReference>
<feature type="domain" description="Esterase Ig-like N-terminal" evidence="4">
    <location>
        <begin position="31"/>
        <end position="174"/>
    </location>
</feature>
<accession>A0A4R2NBJ0</accession>
<dbReference type="EMBL" id="SLXJ01000002">
    <property type="protein sequence ID" value="TCP18529.1"/>
    <property type="molecule type" value="Genomic_DNA"/>
</dbReference>
<protein>
    <submittedName>
        <fullName evidence="5">Putative peptidase</fullName>
    </submittedName>
</protein>
<keyword evidence="1 2" id="KW-0732">Signal</keyword>
<sequence>MFRKLLFLFCFMPLTLSAQNRPVQQMQQPKLSLLAELTAKGQKINGIAIEYESEVLASSDLTLLYQVSTQLDNQVNIPRQILRAYTNNQAQLSSQANLGKFVIIELDSRDKNADLYQIKLENETPIKVRVRGKEGDIIMVEKKQPTRVPHYYHDRLTYHISQNGYLKLSNGKILDKIQLSQVATPENVITPYLDQFSLHKTVLNSENNSLNYRLYTPEAQLGKKYPLTIFLHGSGQVGTDNIAHLISSKGVISTLQYEQGFVLAPQYTSVFDPFDDVNKGQKGGIHWQTQNRQQLVLKMIDETIKANPNIDPNRIYLIGLSRGAEGALNLLLTRPQFFAGALLMSGREVGTIEWIDGNSRKGMLEPIKHMPIWFFHSRQDNISPVAGTRLNYHYLMQLNAPNVKYTEFNFEQAGDNGIINHNPHNTWDAVFNSPEIMLWLLNQKKK</sequence>
<dbReference type="InterPro" id="IPR041172">
    <property type="entry name" value="EstA_Ig-like_N"/>
</dbReference>
<dbReference type="InterPro" id="IPR050955">
    <property type="entry name" value="Plant_Biomass_Hydrol_Est"/>
</dbReference>
<feature type="signal peptide" evidence="2">
    <location>
        <begin position="1"/>
        <end position="20"/>
    </location>
</feature>
<evidence type="ECO:0000259" key="3">
    <source>
        <dbReference type="Pfam" id="PF02230"/>
    </source>
</evidence>
<feature type="chain" id="PRO_5020896699" evidence="2">
    <location>
        <begin position="21"/>
        <end position="446"/>
    </location>
</feature>
<dbReference type="Gene3D" id="2.60.40.2180">
    <property type="match status" value="1"/>
</dbReference>
<evidence type="ECO:0000313" key="6">
    <source>
        <dbReference type="Proteomes" id="UP000295537"/>
    </source>
</evidence>
<dbReference type="SUPFAM" id="SSF53474">
    <property type="entry name" value="alpha/beta-Hydrolases"/>
    <property type="match status" value="1"/>
</dbReference>
<dbReference type="Pfam" id="PF02230">
    <property type="entry name" value="Abhydrolase_2"/>
    <property type="match status" value="1"/>
</dbReference>
<dbReference type="AlphaFoldDB" id="A0A4R2NBJ0"/>
<evidence type="ECO:0000256" key="1">
    <source>
        <dbReference type="ARBA" id="ARBA00022729"/>
    </source>
</evidence>
<dbReference type="InterPro" id="IPR003140">
    <property type="entry name" value="PLipase/COase/thioEstase"/>
</dbReference>
<dbReference type="OrthoDB" id="9764953at2"/>
<dbReference type="PANTHER" id="PTHR43037:SF1">
    <property type="entry name" value="BLL1128 PROTEIN"/>
    <property type="match status" value="1"/>
</dbReference>
<keyword evidence="6" id="KW-1185">Reference proteome</keyword>
<gene>
    <name evidence="5" type="ORF">EV693_102209</name>
</gene>
<evidence type="ECO:0000256" key="2">
    <source>
        <dbReference type="SAM" id="SignalP"/>
    </source>
</evidence>
<feature type="domain" description="Phospholipase/carboxylesterase/thioesterase" evidence="3">
    <location>
        <begin position="244"/>
        <end position="408"/>
    </location>
</feature>
<proteinExistence type="predicted"/>
<dbReference type="RefSeq" id="WP_132500772.1">
    <property type="nucleotide sequence ID" value="NZ_LVXA01000001.1"/>
</dbReference>
<evidence type="ECO:0000313" key="5">
    <source>
        <dbReference type="EMBL" id="TCP18529.1"/>
    </source>
</evidence>